<gene>
    <name evidence="1" type="ORF">ILYODFUR_022747</name>
</gene>
<comment type="caution">
    <text evidence="1">The sequence shown here is derived from an EMBL/GenBank/DDBJ whole genome shotgun (WGS) entry which is preliminary data.</text>
</comment>
<evidence type="ECO:0000313" key="2">
    <source>
        <dbReference type="Proteomes" id="UP001482620"/>
    </source>
</evidence>
<name>A0ABV0UIM1_9TELE</name>
<feature type="non-terminal residue" evidence="1">
    <location>
        <position position="1"/>
    </location>
</feature>
<accession>A0ABV0UIM1</accession>
<dbReference type="EMBL" id="JAHRIQ010072043">
    <property type="protein sequence ID" value="MEQ2244975.1"/>
    <property type="molecule type" value="Genomic_DNA"/>
</dbReference>
<protein>
    <submittedName>
        <fullName evidence="1">Uncharacterized protein</fullName>
    </submittedName>
</protein>
<proteinExistence type="predicted"/>
<sequence>LLLVWCGRIKGCPPWTGKPKETLKVFSSTFWFLKNLPGGFAPNYGKPCGFSRIVNLRQRSPSALLLDLSRTPALKSPTRSSLPAPCFHGNKAYREAR</sequence>
<keyword evidence="2" id="KW-1185">Reference proteome</keyword>
<evidence type="ECO:0000313" key="1">
    <source>
        <dbReference type="EMBL" id="MEQ2244975.1"/>
    </source>
</evidence>
<organism evidence="1 2">
    <name type="scientific">Ilyodon furcidens</name>
    <name type="common">goldbreast splitfin</name>
    <dbReference type="NCBI Taxonomy" id="33524"/>
    <lineage>
        <taxon>Eukaryota</taxon>
        <taxon>Metazoa</taxon>
        <taxon>Chordata</taxon>
        <taxon>Craniata</taxon>
        <taxon>Vertebrata</taxon>
        <taxon>Euteleostomi</taxon>
        <taxon>Actinopterygii</taxon>
        <taxon>Neopterygii</taxon>
        <taxon>Teleostei</taxon>
        <taxon>Neoteleostei</taxon>
        <taxon>Acanthomorphata</taxon>
        <taxon>Ovalentaria</taxon>
        <taxon>Atherinomorphae</taxon>
        <taxon>Cyprinodontiformes</taxon>
        <taxon>Goodeidae</taxon>
        <taxon>Ilyodon</taxon>
    </lineage>
</organism>
<dbReference type="Proteomes" id="UP001482620">
    <property type="component" value="Unassembled WGS sequence"/>
</dbReference>
<reference evidence="1 2" key="1">
    <citation type="submission" date="2021-06" db="EMBL/GenBank/DDBJ databases">
        <authorList>
            <person name="Palmer J.M."/>
        </authorList>
    </citation>
    <scope>NUCLEOTIDE SEQUENCE [LARGE SCALE GENOMIC DNA]</scope>
    <source>
        <strain evidence="2">if_2019</strain>
        <tissue evidence="1">Muscle</tissue>
    </source>
</reference>